<feature type="region of interest" description="Disordered" evidence="1">
    <location>
        <begin position="313"/>
        <end position="341"/>
    </location>
</feature>
<protein>
    <submittedName>
        <fullName evidence="2">Uncharacterized protein</fullName>
    </submittedName>
</protein>
<evidence type="ECO:0000256" key="1">
    <source>
        <dbReference type="SAM" id="MobiDB-lite"/>
    </source>
</evidence>
<evidence type="ECO:0000313" key="2">
    <source>
        <dbReference type="EMBL" id="CAD8172587.1"/>
    </source>
</evidence>
<organism evidence="2 3">
    <name type="scientific">Paramecium octaurelia</name>
    <dbReference type="NCBI Taxonomy" id="43137"/>
    <lineage>
        <taxon>Eukaryota</taxon>
        <taxon>Sar</taxon>
        <taxon>Alveolata</taxon>
        <taxon>Ciliophora</taxon>
        <taxon>Intramacronucleata</taxon>
        <taxon>Oligohymenophorea</taxon>
        <taxon>Peniculida</taxon>
        <taxon>Parameciidae</taxon>
        <taxon>Paramecium</taxon>
    </lineage>
</organism>
<accession>A0A8S1V774</accession>
<keyword evidence="3" id="KW-1185">Reference proteome</keyword>
<proteinExistence type="predicted"/>
<reference evidence="2" key="1">
    <citation type="submission" date="2021-01" db="EMBL/GenBank/DDBJ databases">
        <authorList>
            <consortium name="Genoscope - CEA"/>
            <person name="William W."/>
        </authorList>
    </citation>
    <scope>NUCLEOTIDE SEQUENCE</scope>
</reference>
<dbReference type="Proteomes" id="UP000683925">
    <property type="component" value="Unassembled WGS sequence"/>
</dbReference>
<sequence>MKKQTTNTSCIKTLSNNTLLYLIISSSLRMNLQQQKSISISFNVEILNYLSKKNRKFNKLEQKDYFGGLVSLLVYIDKSLFTQLLKSNQIDSVLILLLINRKNFIKLKMKFYQYGYQLINVFCFSCLRDDHTVIDCPDMNFIVEQQQHQSLSKGIKEFTFMHLDIRTLLNFQSSIFSIYKTVTLVSSLAQILQAQFLILIDEMENGQLVEERLEDQQKLAKPLRFGPFRSRFLEDMLRIQKNEIIYLRLRDENQIFKNLIKHQSITLKMYLLILQDRNHYNILIKVYQEEQIIKSELPQTKSTVTSMKVNSKFQQEVEDKQSSEYQTTSSSEESEEQAGKLTYKRNEDLKLNIRDFRNIQSIIERERTMRIIKQESQFILINNFEIGADFHSYYPKYNQE</sequence>
<comment type="caution">
    <text evidence="2">The sequence shown here is derived from an EMBL/GenBank/DDBJ whole genome shotgun (WGS) entry which is preliminary data.</text>
</comment>
<evidence type="ECO:0000313" key="3">
    <source>
        <dbReference type="Proteomes" id="UP000683925"/>
    </source>
</evidence>
<dbReference type="AlphaFoldDB" id="A0A8S1V774"/>
<dbReference type="EMBL" id="CAJJDP010000059">
    <property type="protein sequence ID" value="CAD8172587.1"/>
    <property type="molecule type" value="Genomic_DNA"/>
</dbReference>
<gene>
    <name evidence="2" type="ORF">POCTA_138.1.T0600191</name>
</gene>
<name>A0A8S1V774_PAROT</name>